<keyword evidence="3" id="KW-0238">DNA-binding</keyword>
<dbReference type="EMBL" id="FOHX01000012">
    <property type="protein sequence ID" value="SEU34219.1"/>
    <property type="molecule type" value="Genomic_DNA"/>
</dbReference>
<dbReference type="Pfam" id="PF00196">
    <property type="entry name" value="GerE"/>
    <property type="match status" value="1"/>
</dbReference>
<dbReference type="Pfam" id="PF00072">
    <property type="entry name" value="Response_reg"/>
    <property type="match status" value="1"/>
</dbReference>
<evidence type="ECO:0000259" key="7">
    <source>
        <dbReference type="PROSITE" id="PS50110"/>
    </source>
</evidence>
<dbReference type="InterPro" id="IPR001789">
    <property type="entry name" value="Sig_transdc_resp-reg_receiver"/>
</dbReference>
<proteinExistence type="predicted"/>
<evidence type="ECO:0000256" key="5">
    <source>
        <dbReference type="PROSITE-ProRule" id="PRU00169"/>
    </source>
</evidence>
<dbReference type="SUPFAM" id="SSF46894">
    <property type="entry name" value="C-terminal effector domain of the bipartite response regulators"/>
    <property type="match status" value="1"/>
</dbReference>
<dbReference type="SMART" id="SM00421">
    <property type="entry name" value="HTH_LUXR"/>
    <property type="match status" value="1"/>
</dbReference>
<dbReference type="CDD" id="cd17535">
    <property type="entry name" value="REC_NarL-like"/>
    <property type="match status" value="1"/>
</dbReference>
<dbReference type="CDD" id="cd06170">
    <property type="entry name" value="LuxR_C_like"/>
    <property type="match status" value="1"/>
</dbReference>
<dbReference type="GO" id="GO:0006355">
    <property type="term" value="P:regulation of DNA-templated transcription"/>
    <property type="evidence" value="ECO:0007669"/>
    <property type="project" value="InterPro"/>
</dbReference>
<feature type="domain" description="Response regulatory" evidence="7">
    <location>
        <begin position="1"/>
        <end position="115"/>
    </location>
</feature>
<feature type="domain" description="HTH luxR-type" evidence="6">
    <location>
        <begin position="141"/>
        <end position="206"/>
    </location>
</feature>
<dbReference type="PRINTS" id="PR00038">
    <property type="entry name" value="HTHLUXR"/>
</dbReference>
<gene>
    <name evidence="8" type="ORF">SAMN05421811_11216</name>
</gene>
<dbReference type="GO" id="GO:0003677">
    <property type="term" value="F:DNA binding"/>
    <property type="evidence" value="ECO:0007669"/>
    <property type="project" value="UniProtKB-KW"/>
</dbReference>
<dbReference type="PROSITE" id="PS50110">
    <property type="entry name" value="RESPONSE_REGULATORY"/>
    <property type="match status" value="1"/>
</dbReference>
<evidence type="ECO:0000313" key="9">
    <source>
        <dbReference type="Proteomes" id="UP000199361"/>
    </source>
</evidence>
<dbReference type="InterPro" id="IPR039420">
    <property type="entry name" value="WalR-like"/>
</dbReference>
<dbReference type="SUPFAM" id="SSF52172">
    <property type="entry name" value="CheY-like"/>
    <property type="match status" value="1"/>
</dbReference>
<keyword evidence="2" id="KW-0805">Transcription regulation</keyword>
<dbReference type="InterPro" id="IPR000792">
    <property type="entry name" value="Tscrpt_reg_LuxR_C"/>
</dbReference>
<keyword evidence="9" id="KW-1185">Reference proteome</keyword>
<evidence type="ECO:0000259" key="6">
    <source>
        <dbReference type="PROSITE" id="PS50043"/>
    </source>
</evidence>
<evidence type="ECO:0000313" key="8">
    <source>
        <dbReference type="EMBL" id="SEU34219.1"/>
    </source>
</evidence>
<evidence type="ECO:0000256" key="4">
    <source>
        <dbReference type="ARBA" id="ARBA00023163"/>
    </source>
</evidence>
<dbReference type="Proteomes" id="UP000199361">
    <property type="component" value="Unassembled WGS sequence"/>
</dbReference>
<sequence length="216" mass="23162">MIVDDQELLRNGLTMVVRSQPDMEVVAEAGDGLEALKALESRRVDVVVMDIRMPRMDGVTATREIQRLDDPPKVLALTTFDLDEHALAALRAGASGFMLKDASGEEIIAAIRHVHGGDSIIAPSTTRRLIGQLVARADSDPEAVLGMLTQREREVFLGLARGASNAEIGADLFLSETTVKTHVGRILGKLGLRDRVQAVVLAYESGVVTPGEQATG</sequence>
<dbReference type="GO" id="GO:0000160">
    <property type="term" value="P:phosphorelay signal transduction system"/>
    <property type="evidence" value="ECO:0007669"/>
    <property type="project" value="InterPro"/>
</dbReference>
<feature type="modified residue" description="4-aspartylphosphate" evidence="5">
    <location>
        <position position="50"/>
    </location>
</feature>
<organism evidence="8 9">
    <name type="scientific">Nonomuraea wenchangensis</name>
    <dbReference type="NCBI Taxonomy" id="568860"/>
    <lineage>
        <taxon>Bacteria</taxon>
        <taxon>Bacillati</taxon>
        <taxon>Actinomycetota</taxon>
        <taxon>Actinomycetes</taxon>
        <taxon>Streptosporangiales</taxon>
        <taxon>Streptosporangiaceae</taxon>
        <taxon>Nonomuraea</taxon>
    </lineage>
</organism>
<dbReference type="PROSITE" id="PS50043">
    <property type="entry name" value="HTH_LUXR_2"/>
    <property type="match status" value="1"/>
</dbReference>
<dbReference type="InterPro" id="IPR011006">
    <property type="entry name" value="CheY-like_superfamily"/>
</dbReference>
<reference evidence="8 9" key="1">
    <citation type="submission" date="2016-10" db="EMBL/GenBank/DDBJ databases">
        <authorList>
            <person name="de Groot N.N."/>
        </authorList>
    </citation>
    <scope>NUCLEOTIDE SEQUENCE [LARGE SCALE GENOMIC DNA]</scope>
    <source>
        <strain evidence="8 9">CGMCC 4.5598</strain>
    </source>
</reference>
<dbReference type="SMART" id="SM00448">
    <property type="entry name" value="REC"/>
    <property type="match status" value="1"/>
</dbReference>
<keyword evidence="4" id="KW-0804">Transcription</keyword>
<dbReference type="PANTHER" id="PTHR43214">
    <property type="entry name" value="TWO-COMPONENT RESPONSE REGULATOR"/>
    <property type="match status" value="1"/>
</dbReference>
<dbReference type="InterPro" id="IPR058245">
    <property type="entry name" value="NreC/VraR/RcsB-like_REC"/>
</dbReference>
<dbReference type="STRING" id="568860.SAMN05421811_11216"/>
<dbReference type="Gene3D" id="3.40.50.2300">
    <property type="match status" value="1"/>
</dbReference>
<dbReference type="PANTHER" id="PTHR43214:SF24">
    <property type="entry name" value="TRANSCRIPTIONAL REGULATORY PROTEIN NARL-RELATED"/>
    <property type="match status" value="1"/>
</dbReference>
<dbReference type="AlphaFoldDB" id="A0A1I0L3W9"/>
<accession>A0A1I0L3W9</accession>
<dbReference type="PROSITE" id="PS00622">
    <property type="entry name" value="HTH_LUXR_1"/>
    <property type="match status" value="1"/>
</dbReference>
<protein>
    <submittedName>
        <fullName evidence="8">Two component transcriptional regulator, LuxR family</fullName>
    </submittedName>
</protein>
<evidence type="ECO:0000256" key="1">
    <source>
        <dbReference type="ARBA" id="ARBA00022553"/>
    </source>
</evidence>
<dbReference type="InterPro" id="IPR016032">
    <property type="entry name" value="Sig_transdc_resp-reg_C-effctor"/>
</dbReference>
<keyword evidence="1 5" id="KW-0597">Phosphoprotein</keyword>
<evidence type="ECO:0000256" key="2">
    <source>
        <dbReference type="ARBA" id="ARBA00023015"/>
    </source>
</evidence>
<evidence type="ECO:0000256" key="3">
    <source>
        <dbReference type="ARBA" id="ARBA00023125"/>
    </source>
</evidence>
<name>A0A1I0L3W9_9ACTN</name>
<dbReference type="OrthoDB" id="9808843at2"/>
<dbReference type="RefSeq" id="WP_091088474.1">
    <property type="nucleotide sequence ID" value="NZ_FOHX01000012.1"/>
</dbReference>